<feature type="transmembrane region" description="Helical" evidence="9">
    <location>
        <begin position="419"/>
        <end position="437"/>
    </location>
</feature>
<dbReference type="EMBL" id="ADCP02000001">
    <property type="protein sequence ID" value="EFV42968.1"/>
    <property type="molecule type" value="Genomic_DNA"/>
</dbReference>
<comment type="subcellular location">
    <subcellularLocation>
        <location evidence="1 9">Cell membrane</location>
        <topology evidence="1 9">Multi-pass membrane protein</topology>
    </subcellularLocation>
</comment>
<name>E5YAF6_BILW3</name>
<evidence type="ECO:0000256" key="2">
    <source>
        <dbReference type="ARBA" id="ARBA00009261"/>
    </source>
</evidence>
<comment type="similarity">
    <text evidence="2 9">Belongs to the alanine or glycine:cation symporter (AGCS) (TC 2.A.25) family.</text>
</comment>
<evidence type="ECO:0000256" key="5">
    <source>
        <dbReference type="ARBA" id="ARBA00022692"/>
    </source>
</evidence>
<keyword evidence="8 9" id="KW-0472">Membrane</keyword>
<reference evidence="10 11" key="1">
    <citation type="submission" date="2010-10" db="EMBL/GenBank/DDBJ databases">
        <authorList>
            <consortium name="The Broad Institute Genome Sequencing Platform"/>
            <person name="Ward D."/>
            <person name="Earl A."/>
            <person name="Feldgarden M."/>
            <person name="Young S.K."/>
            <person name="Gargeya S."/>
            <person name="Zeng Q."/>
            <person name="Alvarado L."/>
            <person name="Berlin A."/>
            <person name="Bochicchio J."/>
            <person name="Chapman S.B."/>
            <person name="Chen Z."/>
            <person name="Freedman E."/>
            <person name="Gellesch M."/>
            <person name="Goldberg J."/>
            <person name="Griggs A."/>
            <person name="Gujja S."/>
            <person name="Heilman E."/>
            <person name="Heiman D."/>
            <person name="Howarth C."/>
            <person name="Mehta T."/>
            <person name="Neiman D."/>
            <person name="Pearson M."/>
            <person name="Roberts A."/>
            <person name="Saif S."/>
            <person name="Shea T."/>
            <person name="Shenoy N."/>
            <person name="Sisk P."/>
            <person name="Stolte C."/>
            <person name="Sykes S."/>
            <person name="White J."/>
            <person name="Yandava C."/>
            <person name="Allen-Vercoe E."/>
            <person name="Sibley C."/>
            <person name="Ambrose C.E."/>
            <person name="Strauss J."/>
            <person name="Daigneault M."/>
            <person name="Haas B."/>
            <person name="Nusbaum C."/>
            <person name="Birren B."/>
        </authorList>
    </citation>
    <scope>NUCLEOTIDE SEQUENCE [LARGE SCALE GENOMIC DNA]</scope>
    <source>
        <strain evidence="10 11">3_1_6</strain>
    </source>
</reference>
<evidence type="ECO:0000256" key="7">
    <source>
        <dbReference type="ARBA" id="ARBA00022989"/>
    </source>
</evidence>
<accession>E5YAF6</accession>
<dbReference type="eggNOG" id="COG1115">
    <property type="taxonomic scope" value="Bacteria"/>
</dbReference>
<evidence type="ECO:0000256" key="9">
    <source>
        <dbReference type="RuleBase" id="RU363064"/>
    </source>
</evidence>
<evidence type="ECO:0000256" key="8">
    <source>
        <dbReference type="ARBA" id="ARBA00023136"/>
    </source>
</evidence>
<proteinExistence type="inferred from homology"/>
<feature type="transmembrane region" description="Helical" evidence="9">
    <location>
        <begin position="347"/>
        <end position="372"/>
    </location>
</feature>
<dbReference type="RefSeq" id="WP_005029697.1">
    <property type="nucleotide sequence ID" value="NZ_KE150238.1"/>
</dbReference>
<dbReference type="STRING" id="563192.HMPREF0179_03177"/>
<evidence type="ECO:0000313" key="10">
    <source>
        <dbReference type="EMBL" id="EFV42968.1"/>
    </source>
</evidence>
<organism evidence="10 11">
    <name type="scientific">Bilophila wadsworthia (strain 3_1_6)</name>
    <dbReference type="NCBI Taxonomy" id="563192"/>
    <lineage>
        <taxon>Bacteria</taxon>
        <taxon>Pseudomonadati</taxon>
        <taxon>Thermodesulfobacteriota</taxon>
        <taxon>Desulfovibrionia</taxon>
        <taxon>Desulfovibrionales</taxon>
        <taxon>Desulfovibrionaceae</taxon>
        <taxon>Bilophila</taxon>
    </lineage>
</organism>
<dbReference type="FunFam" id="1.20.1740.10:FF:000004">
    <property type="entry name" value="Sodium:alanine symporter family protein"/>
    <property type="match status" value="1"/>
</dbReference>
<feature type="transmembrane region" description="Helical" evidence="9">
    <location>
        <begin position="69"/>
        <end position="91"/>
    </location>
</feature>
<feature type="transmembrane region" description="Helical" evidence="9">
    <location>
        <begin position="255"/>
        <end position="272"/>
    </location>
</feature>
<dbReference type="AlphaFoldDB" id="E5YAF6"/>
<evidence type="ECO:0000313" key="11">
    <source>
        <dbReference type="Proteomes" id="UP000006034"/>
    </source>
</evidence>
<evidence type="ECO:0000256" key="3">
    <source>
        <dbReference type="ARBA" id="ARBA00022448"/>
    </source>
</evidence>
<feature type="transmembrane region" description="Helical" evidence="9">
    <location>
        <begin position="182"/>
        <end position="203"/>
    </location>
</feature>
<dbReference type="Pfam" id="PF01235">
    <property type="entry name" value="Na_Ala_symp"/>
    <property type="match status" value="1"/>
</dbReference>
<dbReference type="NCBIfam" id="TIGR00835">
    <property type="entry name" value="agcS"/>
    <property type="match status" value="1"/>
</dbReference>
<keyword evidence="7 9" id="KW-1133">Transmembrane helix</keyword>
<keyword evidence="6 9" id="KW-0769">Symport</keyword>
<keyword evidence="11" id="KW-1185">Reference proteome</keyword>
<dbReference type="Gene3D" id="1.20.1740.10">
    <property type="entry name" value="Amino acid/polyamine transporter I"/>
    <property type="match status" value="1"/>
</dbReference>
<protein>
    <submittedName>
        <fullName evidence="10">Amino acid carrier protein</fullName>
    </submittedName>
</protein>
<feature type="transmembrane region" description="Helical" evidence="9">
    <location>
        <begin position="215"/>
        <end position="235"/>
    </location>
</feature>
<dbReference type="GeneID" id="78084436"/>
<dbReference type="PANTHER" id="PTHR30330">
    <property type="entry name" value="AGSS FAMILY TRANSPORTER, SODIUM-ALANINE"/>
    <property type="match status" value="1"/>
</dbReference>
<evidence type="ECO:0000256" key="4">
    <source>
        <dbReference type="ARBA" id="ARBA00022475"/>
    </source>
</evidence>
<gene>
    <name evidence="10" type="ORF">HMPREF0179_03177</name>
</gene>
<dbReference type="GO" id="GO:0005283">
    <property type="term" value="F:amino acid:sodium symporter activity"/>
    <property type="evidence" value="ECO:0007669"/>
    <property type="project" value="InterPro"/>
</dbReference>
<dbReference type="PRINTS" id="PR00175">
    <property type="entry name" value="NAALASMPORT"/>
</dbReference>
<reference evidence="10 11" key="2">
    <citation type="submission" date="2013-04" db="EMBL/GenBank/DDBJ databases">
        <title>The Genome Sequence of Bilophila wadsworthia 3_1_6.</title>
        <authorList>
            <consortium name="The Broad Institute Genomics Platform"/>
            <person name="Earl A."/>
            <person name="Ward D."/>
            <person name="Feldgarden M."/>
            <person name="Gevers D."/>
            <person name="Sibley C."/>
            <person name="Strauss J."/>
            <person name="Allen-Vercoe E."/>
            <person name="Walker B."/>
            <person name="Young S."/>
            <person name="Zeng Q."/>
            <person name="Gargeya S."/>
            <person name="Fitzgerald M."/>
            <person name="Haas B."/>
            <person name="Abouelleil A."/>
            <person name="Allen A.W."/>
            <person name="Alvarado L."/>
            <person name="Arachchi H.M."/>
            <person name="Berlin A.M."/>
            <person name="Chapman S.B."/>
            <person name="Gainer-Dewar J."/>
            <person name="Goldberg J."/>
            <person name="Griggs A."/>
            <person name="Gujja S."/>
            <person name="Hansen M."/>
            <person name="Howarth C."/>
            <person name="Imamovic A."/>
            <person name="Ireland A."/>
            <person name="Larimer J."/>
            <person name="McCowan C."/>
            <person name="Murphy C."/>
            <person name="Pearson M."/>
            <person name="Poon T.W."/>
            <person name="Priest M."/>
            <person name="Roberts A."/>
            <person name="Saif S."/>
            <person name="Shea T."/>
            <person name="Sisk P."/>
            <person name="Sykes S."/>
            <person name="Wortman J."/>
            <person name="Nusbaum C."/>
            <person name="Birren B."/>
        </authorList>
    </citation>
    <scope>NUCLEOTIDE SEQUENCE [LARGE SCALE GENOMIC DNA]</scope>
    <source>
        <strain evidence="10 11">3_1_6</strain>
    </source>
</reference>
<keyword evidence="3 9" id="KW-0813">Transport</keyword>
<sequence length="446" mass="47175">METLIQALKAINDVIWGPGMLILLIGTGLYLTVGLRFYTFRNIFSAFSMLWKGRTSSAGDKGELTPFNALMTALAGTIGTGSIVGVATAILSGGPGALFWMWCTAMVGMATKFSEILLAVRYREVTPAGNFVGGAMYFIKNGLGEKWKWLGGLFAIFAAITCFGTGNAVQTNAISGVLWGTFGVPTWITALILFLLIASVLLGGLRRIGSVAGKIVPFMAILYTLASLLIIILNIKEVPAMFLHVIEEAFTPTAAQGGFAGATAMMAVRFGMARGIFANEAGLGSGPIAHATATSTPLRQATIGMLDVFITTMIVCSMTGFAILVTGEWTAVGAQGASLTARAFETALPGVGSAIVAISLVMFAFTTILGWCVYGERSAIFLFGDRVLKPFRILYTIVVPIGALAQLDLVWILADTFNALMAFPNLIGVLLLSPVVFKTVQESTRP</sequence>
<evidence type="ECO:0000256" key="6">
    <source>
        <dbReference type="ARBA" id="ARBA00022847"/>
    </source>
</evidence>
<dbReference type="InterPro" id="IPR001463">
    <property type="entry name" value="Na/Ala_symport"/>
</dbReference>
<keyword evidence="4 9" id="KW-1003">Cell membrane</keyword>
<dbReference type="Proteomes" id="UP000006034">
    <property type="component" value="Unassembled WGS sequence"/>
</dbReference>
<feature type="transmembrane region" description="Helical" evidence="9">
    <location>
        <begin position="149"/>
        <end position="170"/>
    </location>
</feature>
<evidence type="ECO:0000256" key="1">
    <source>
        <dbReference type="ARBA" id="ARBA00004651"/>
    </source>
</evidence>
<keyword evidence="5 9" id="KW-0812">Transmembrane</keyword>
<dbReference type="GO" id="GO:0005886">
    <property type="term" value="C:plasma membrane"/>
    <property type="evidence" value="ECO:0007669"/>
    <property type="project" value="UniProtKB-SubCell"/>
</dbReference>
<dbReference type="PANTHER" id="PTHR30330:SF3">
    <property type="entry name" value="TRANSCRIPTIONAL REGULATOR, LRP FAMILY"/>
    <property type="match status" value="1"/>
</dbReference>
<feature type="transmembrane region" description="Helical" evidence="9">
    <location>
        <begin position="393"/>
        <end position="413"/>
    </location>
</feature>
<dbReference type="OrthoDB" id="9806926at2"/>
<feature type="transmembrane region" description="Helical" evidence="9">
    <location>
        <begin position="308"/>
        <end position="327"/>
    </location>
</feature>
<dbReference type="HOGENOM" id="CLU_024867_1_2_7"/>
<feature type="transmembrane region" description="Helical" evidence="9">
    <location>
        <begin position="20"/>
        <end position="39"/>
    </location>
</feature>
<comment type="caution">
    <text evidence="10">The sequence shown here is derived from an EMBL/GenBank/DDBJ whole genome shotgun (WGS) entry which is preliminary data.</text>
</comment>
<feature type="transmembrane region" description="Helical" evidence="9">
    <location>
        <begin position="97"/>
        <end position="120"/>
    </location>
</feature>